<organism evidence="1">
    <name type="scientific">marine sediment metagenome</name>
    <dbReference type="NCBI Taxonomy" id="412755"/>
    <lineage>
        <taxon>unclassified sequences</taxon>
        <taxon>metagenomes</taxon>
        <taxon>ecological metagenomes</taxon>
    </lineage>
</organism>
<dbReference type="AlphaFoldDB" id="X1BY14"/>
<gene>
    <name evidence="1" type="ORF">S01H4_25446</name>
</gene>
<proteinExistence type="predicted"/>
<dbReference type="EMBL" id="BART01012108">
    <property type="protein sequence ID" value="GAG77036.1"/>
    <property type="molecule type" value="Genomic_DNA"/>
</dbReference>
<reference evidence="1" key="1">
    <citation type="journal article" date="2014" name="Front. Microbiol.">
        <title>High frequency of phylogenetically diverse reductive dehalogenase-homologous genes in deep subseafloor sedimentary metagenomes.</title>
        <authorList>
            <person name="Kawai M."/>
            <person name="Futagami T."/>
            <person name="Toyoda A."/>
            <person name="Takaki Y."/>
            <person name="Nishi S."/>
            <person name="Hori S."/>
            <person name="Arai W."/>
            <person name="Tsubouchi T."/>
            <person name="Morono Y."/>
            <person name="Uchiyama I."/>
            <person name="Ito T."/>
            <person name="Fujiyama A."/>
            <person name="Inagaki F."/>
            <person name="Takami H."/>
        </authorList>
    </citation>
    <scope>NUCLEOTIDE SEQUENCE</scope>
    <source>
        <strain evidence="1">Expedition CK06-06</strain>
    </source>
</reference>
<name>X1BY14_9ZZZZ</name>
<accession>X1BY14</accession>
<comment type="caution">
    <text evidence="1">The sequence shown here is derived from an EMBL/GenBank/DDBJ whole genome shotgun (WGS) entry which is preliminary data.</text>
</comment>
<sequence>MADVEGFAKAIVGLIDTVGKPIIDKLPSPLDWLFAGVVGFIKALIERLFG</sequence>
<evidence type="ECO:0000313" key="1">
    <source>
        <dbReference type="EMBL" id="GAG77036.1"/>
    </source>
</evidence>
<protein>
    <submittedName>
        <fullName evidence="1">Uncharacterized protein</fullName>
    </submittedName>
</protein>